<gene>
    <name evidence="2" type="ORF">ANE_LOCUS3607</name>
</gene>
<accession>A0A565AUX3</accession>
<comment type="caution">
    <text evidence="2">The sequence shown here is derived from an EMBL/GenBank/DDBJ whole genome shotgun (WGS) entry which is preliminary data.</text>
</comment>
<proteinExistence type="predicted"/>
<organism evidence="2 3">
    <name type="scientific">Arabis nemorensis</name>
    <dbReference type="NCBI Taxonomy" id="586526"/>
    <lineage>
        <taxon>Eukaryota</taxon>
        <taxon>Viridiplantae</taxon>
        <taxon>Streptophyta</taxon>
        <taxon>Embryophyta</taxon>
        <taxon>Tracheophyta</taxon>
        <taxon>Spermatophyta</taxon>
        <taxon>Magnoliopsida</taxon>
        <taxon>eudicotyledons</taxon>
        <taxon>Gunneridae</taxon>
        <taxon>Pentapetalae</taxon>
        <taxon>rosids</taxon>
        <taxon>malvids</taxon>
        <taxon>Brassicales</taxon>
        <taxon>Brassicaceae</taxon>
        <taxon>Arabideae</taxon>
        <taxon>Arabis</taxon>
    </lineage>
</organism>
<dbReference type="Proteomes" id="UP000489600">
    <property type="component" value="Unassembled WGS sequence"/>
</dbReference>
<evidence type="ECO:0000313" key="2">
    <source>
        <dbReference type="EMBL" id="VVA93162.1"/>
    </source>
</evidence>
<keyword evidence="3" id="KW-1185">Reference proteome</keyword>
<dbReference type="OrthoDB" id="1062802at2759"/>
<feature type="chain" id="PRO_5022091431" description="Knottin scorpion toxin-like domain-containing protein" evidence="1">
    <location>
        <begin position="21"/>
        <end position="78"/>
    </location>
</feature>
<sequence length="78" mass="8579">MGAKWNSMVMIVFVVALVMAIDETNGGGYIGIPECFEDCIRKQCGYDRTGACAERCERLCHHLKTTNSGSATIEEMKS</sequence>
<keyword evidence="1" id="KW-0732">Signal</keyword>
<dbReference type="EMBL" id="CABITT030000001">
    <property type="protein sequence ID" value="VVA93162.1"/>
    <property type="molecule type" value="Genomic_DNA"/>
</dbReference>
<feature type="signal peptide" evidence="1">
    <location>
        <begin position="1"/>
        <end position="20"/>
    </location>
</feature>
<evidence type="ECO:0000256" key="1">
    <source>
        <dbReference type="SAM" id="SignalP"/>
    </source>
</evidence>
<reference evidence="2" key="1">
    <citation type="submission" date="2019-07" db="EMBL/GenBank/DDBJ databases">
        <authorList>
            <person name="Dittberner H."/>
        </authorList>
    </citation>
    <scope>NUCLEOTIDE SEQUENCE [LARGE SCALE GENOMIC DNA]</scope>
</reference>
<dbReference type="AlphaFoldDB" id="A0A565AUX3"/>
<protein>
    <recommendedName>
        <fullName evidence="4">Knottin scorpion toxin-like domain-containing protein</fullName>
    </recommendedName>
</protein>
<evidence type="ECO:0000313" key="3">
    <source>
        <dbReference type="Proteomes" id="UP000489600"/>
    </source>
</evidence>
<evidence type="ECO:0008006" key="4">
    <source>
        <dbReference type="Google" id="ProtNLM"/>
    </source>
</evidence>
<name>A0A565AUX3_9BRAS</name>